<evidence type="ECO:0008006" key="3">
    <source>
        <dbReference type="Google" id="ProtNLM"/>
    </source>
</evidence>
<dbReference type="RefSeq" id="WP_227310340.1">
    <property type="nucleotide sequence ID" value="NZ_JAESVA010000015.1"/>
</dbReference>
<dbReference type="Proteomes" id="UP000721844">
    <property type="component" value="Unassembled WGS sequence"/>
</dbReference>
<evidence type="ECO:0000313" key="2">
    <source>
        <dbReference type="Proteomes" id="UP000721844"/>
    </source>
</evidence>
<sequence>MSVIVEVNRIRLTGRCGVEDAEALLTALQANPAYAIDLADCRTLHTSIVQVLLVSRSKIIAEPVELALRRWLLPLLASGGQAFELLPDGIGFSVP</sequence>
<accession>A0A964E6J9</accession>
<keyword evidence="2" id="KW-1185">Reference proteome</keyword>
<evidence type="ECO:0000313" key="1">
    <source>
        <dbReference type="EMBL" id="MCB8883664.1"/>
    </source>
</evidence>
<protein>
    <recommendedName>
        <fullName evidence="3">STAS domain-containing protein</fullName>
    </recommendedName>
</protein>
<reference evidence="1 2" key="1">
    <citation type="journal article" date="2021" name="Microorganisms">
        <title>Acidisoma silvae sp. nov. and Acidisomacellulosilytica sp. nov., Two Acidophilic Bacteria Isolated from Decaying Wood, Hydrolyzing Cellulose and Producing Poly-3-hydroxybutyrate.</title>
        <authorList>
            <person name="Mieszkin S."/>
            <person name="Pouder E."/>
            <person name="Uroz S."/>
            <person name="Simon-Colin C."/>
            <person name="Alain K."/>
        </authorList>
    </citation>
    <scope>NUCLEOTIDE SEQUENCE [LARGE SCALE GENOMIC DNA]</scope>
    <source>
        <strain evidence="1 2">HW T5.17</strain>
    </source>
</reference>
<gene>
    <name evidence="1" type="ORF">ACELLULO517_25670</name>
</gene>
<dbReference type="AlphaFoldDB" id="A0A964E6J9"/>
<dbReference type="EMBL" id="JAESVA010000015">
    <property type="protein sequence ID" value="MCB8883664.1"/>
    <property type="molecule type" value="Genomic_DNA"/>
</dbReference>
<proteinExistence type="predicted"/>
<comment type="caution">
    <text evidence="1">The sequence shown here is derived from an EMBL/GenBank/DDBJ whole genome shotgun (WGS) entry which is preliminary data.</text>
</comment>
<name>A0A964E6J9_9PROT</name>
<organism evidence="1 2">
    <name type="scientific">Acidisoma cellulosilyticum</name>
    <dbReference type="NCBI Taxonomy" id="2802395"/>
    <lineage>
        <taxon>Bacteria</taxon>
        <taxon>Pseudomonadati</taxon>
        <taxon>Pseudomonadota</taxon>
        <taxon>Alphaproteobacteria</taxon>
        <taxon>Acetobacterales</taxon>
        <taxon>Acidocellaceae</taxon>
        <taxon>Acidisoma</taxon>
    </lineage>
</organism>